<dbReference type="RefSeq" id="WP_105054423.1">
    <property type="nucleotide sequence ID" value="NZ_CAWNRT010000001.1"/>
</dbReference>
<dbReference type="OrthoDB" id="7032971at2"/>
<protein>
    <recommendedName>
        <fullName evidence="1">DUF4325 domain-containing protein</fullName>
    </recommendedName>
</protein>
<proteinExistence type="predicted"/>
<dbReference type="Pfam" id="PF14213">
    <property type="entry name" value="DUF4325"/>
    <property type="match status" value="1"/>
</dbReference>
<evidence type="ECO:0000313" key="3">
    <source>
        <dbReference type="Proteomes" id="UP000239263"/>
    </source>
</evidence>
<accession>A0A2S7XBU7</accession>
<feature type="domain" description="DUF4325" evidence="1">
    <location>
        <begin position="19"/>
        <end position="79"/>
    </location>
</feature>
<sequence>MLKIKAFDLVGKNAISMQSGTKLNDAISTALLKGEVVEIDFSGVSLYASPFFNASVGILLKDISIDDLLERMKIINCNDIGISLLNTVIQNAISYYSGQNNITDTLNKHEG</sequence>
<dbReference type="InterPro" id="IPR025474">
    <property type="entry name" value="DUF4325"/>
</dbReference>
<reference evidence="2 3" key="1">
    <citation type="submission" date="2016-12" db="EMBL/GenBank/DDBJ databases">
        <title>Diversity of luminous bacteria.</title>
        <authorList>
            <person name="Yoshizawa S."/>
            <person name="Kogure K."/>
        </authorList>
    </citation>
    <scope>NUCLEOTIDE SEQUENCE [LARGE SCALE GENOMIC DNA]</scope>
    <source>
        <strain evidence="2 3">ATCC 33715</strain>
    </source>
</reference>
<dbReference type="AlphaFoldDB" id="A0A2S7XBU7"/>
<evidence type="ECO:0000259" key="1">
    <source>
        <dbReference type="Pfam" id="PF14213"/>
    </source>
</evidence>
<name>A0A2S7XBU7_9GAMM</name>
<dbReference type="EMBL" id="MSCO01000001">
    <property type="protein sequence ID" value="PQJ88841.1"/>
    <property type="molecule type" value="Genomic_DNA"/>
</dbReference>
<dbReference type="Proteomes" id="UP000239263">
    <property type="component" value="Unassembled WGS sequence"/>
</dbReference>
<gene>
    <name evidence="2" type="ORF">BTO22_04265</name>
</gene>
<comment type="caution">
    <text evidence="2">The sequence shown here is derived from an EMBL/GenBank/DDBJ whole genome shotgun (WGS) entry which is preliminary data.</text>
</comment>
<evidence type="ECO:0000313" key="2">
    <source>
        <dbReference type="EMBL" id="PQJ88841.1"/>
    </source>
</evidence>
<organism evidence="2 3">
    <name type="scientific">Aliivibrio sifiae</name>
    <dbReference type="NCBI Taxonomy" id="566293"/>
    <lineage>
        <taxon>Bacteria</taxon>
        <taxon>Pseudomonadati</taxon>
        <taxon>Pseudomonadota</taxon>
        <taxon>Gammaproteobacteria</taxon>
        <taxon>Vibrionales</taxon>
        <taxon>Vibrionaceae</taxon>
        <taxon>Aliivibrio</taxon>
    </lineage>
</organism>